<feature type="compositionally biased region" description="Basic and acidic residues" evidence="1">
    <location>
        <begin position="55"/>
        <end position="68"/>
    </location>
</feature>
<protein>
    <submittedName>
        <fullName evidence="4">Hemagglutinin/hemolysin-related protein</fullName>
    </submittedName>
</protein>
<dbReference type="eggNOG" id="COG2931">
    <property type="taxonomic scope" value="Bacteria"/>
</dbReference>
<dbReference type="Pfam" id="PF19078">
    <property type="entry name" value="Big_12"/>
    <property type="match status" value="1"/>
</dbReference>
<evidence type="ECO:0000313" key="5">
    <source>
        <dbReference type="Proteomes" id="UP000000329"/>
    </source>
</evidence>
<dbReference type="HOGENOM" id="CLU_225422_0_0_4"/>
<feature type="region of interest" description="Disordered" evidence="1">
    <location>
        <begin position="1"/>
        <end position="153"/>
    </location>
</feature>
<dbReference type="InterPro" id="IPR044016">
    <property type="entry name" value="Big_13"/>
</dbReference>
<dbReference type="KEGG" id="hse:Hsero_3043"/>
<gene>
    <name evidence="4" type="ordered locus">Hsero_3043</name>
</gene>
<feature type="domain" description="Bacterial Ig-like" evidence="2">
    <location>
        <begin position="2166"/>
        <end position="2259"/>
    </location>
</feature>
<accession>D8J0H5</accession>
<keyword evidence="5" id="KW-1185">Reference proteome</keyword>
<dbReference type="eggNOG" id="COG3210">
    <property type="taxonomic scope" value="Bacteria"/>
</dbReference>
<dbReference type="EMBL" id="CP002039">
    <property type="protein sequence ID" value="ADJ64531.1"/>
    <property type="molecule type" value="Genomic_DNA"/>
</dbReference>
<organism evidence="4 5">
    <name type="scientific">Herbaspirillum seropedicae (strain SmR1)</name>
    <dbReference type="NCBI Taxonomy" id="757424"/>
    <lineage>
        <taxon>Bacteria</taxon>
        <taxon>Pseudomonadati</taxon>
        <taxon>Pseudomonadota</taxon>
        <taxon>Betaproteobacteria</taxon>
        <taxon>Burkholderiales</taxon>
        <taxon>Oxalobacteraceae</taxon>
        <taxon>Herbaspirillum</taxon>
    </lineage>
</organism>
<proteinExistence type="predicted"/>
<feature type="compositionally biased region" description="Polar residues" evidence="1">
    <location>
        <begin position="12"/>
        <end position="22"/>
    </location>
</feature>
<evidence type="ECO:0000256" key="1">
    <source>
        <dbReference type="SAM" id="MobiDB-lite"/>
    </source>
</evidence>
<dbReference type="Gene3D" id="2.60.40.10">
    <property type="entry name" value="Immunoglobulins"/>
    <property type="match status" value="3"/>
</dbReference>
<dbReference type="Gene3D" id="2.60.40.2700">
    <property type="match status" value="3"/>
</dbReference>
<feature type="domain" description="Bacterial Ig-like" evidence="3">
    <location>
        <begin position="2556"/>
        <end position="2641"/>
    </location>
</feature>
<feature type="compositionally biased region" description="Low complexity" evidence="1">
    <location>
        <begin position="79"/>
        <end position="93"/>
    </location>
</feature>
<sequence>MSNDQIKAGTHPVSNKQSTDSPVQLIMPATSPLPQPHSATGTGKSSGKKALVRARSVDGKERVDEGQGERVQPADEVMSQEQSLASAEAAMSARHVSEEEADVPRADGEDSSERMQLAQADSDSSSNAAAVPAARSNASDAPSSVGEELLRQAAPVPRSREISFLDQLDDWLESDMALPVGLGAAALGFLALSGGGGGGSSGAAAAEAPPPAVEPPRNEWLMTVTPAAGVFLPNATVKLIAKKLMADGSWQEVANSTAVDASGRMTLKVAKGSLTAKDVIRLELSDTDPAGKDYKDEVAGAQTLGGLKLEAYVGAWNADMAVTINPFTTMVVHKLDEAANAANAGGARGNSAVVNDAGAPGSAPGAGGAGAPGNAPVAGGAGAPVNAPVAGDAGAPVNAPAAGGAGAPVNAAAANAPTTPAYGADAAKFEAAIAKAFGIQSGDLLHTIPILLNGRPVAGASADAINYGLALGILSGMTQAQREAGAANPLQAALDLLKSAIQVNGGNVTFALETLRKSLITGSNIDGGLDAGAAKLHAAAVEDGNNSTSTIKGAQVPYLQVDTTQEKPYAGQTKPVWADAAVSFSSFTNGGLSLKVAPAASAKVGDQLLVEFLPLDTTNGRLQGGGAKPFTFKYTYTEKDAEAVRLSAGDSSNNGIGSFTLVVPTFDESAQFSATRTSVLRTATASSTPGSAPSLLDVNNDGVYRINNSEYGYQLRASGAVMGAFASGATLNISTQSIGVEAAPNATGGVLFNGSGVPGASNTVRFSVAIGQKINWSGADPTLEVRVANHPTPLEATLVSGRNADVLTFKLDLTKPANKNLEGALSVAAHALKFSPDTILSDVPGNTLFKTQDGRSWIDSKGSAVADIDAALNVNTALPNSGFSIDTTPPPTPRLTLPGRPAFDANNYAPDNAKPVSGSLNAAPAGAKFGEHAVVTNEPRIPFKVSFDAADNAQLKQGDRVKLVVDFPGTQGREIASASLSKDTGGNWTATFDPASYSENIQQLITRFKTTTDLDKVTFSAVVVDQAGNQSVPGSLKNFAEGGVDNIWIDLKAPAKPSLVALNRASDTGRDDAPDTRADGITSMAKPTLQIEGGEPGGFARVYANADGTGLLGEGRISNGQSLTGGSVNSASVALTGGTGLVNGANTVYVQLIDAAGNKSEIQSKQIEVLLPLPMDARADIALTSTAPHNGFYVTGDVIEVQVTFDREVYLKQGKVTDQLYVNLIQDGTGANAAKILKATYQSGLGKGTTDPGSKVLTFKYTVGAGDDAPAGVKYKVGDLINVGHVLEDKAGSDVPGMSKPYTGAGLTIDTVAPPSRHSRWMPICYPTRHAPRQRVAKGQPLKVRGSEVGSKLAIKLTNASGVVENLDPLTATGAGQTINLTDVQIAKLGDGLITVTAMASDTAGNVRAAAETKFTLDTTAPAVSASVTATGGGQPPAVTKEQISFVVTFNEKLRVPVTIDNFTATNGTVNKVEAVTGAGNTNANSYTVLVTPNPDMPAGNKVELKLKANGATPVLDVAGNPAELGAVIASQAIDTRGPTVISVPADNAPPAPPTMNKDIVFNVRFDEMGSVSQMGNIGVGNFKAINGKVTKVEPVGASRTEYNVTVKPNAELTGNSNEVQLNFFAVADIRMGQGSAGVADSLGNAARDQPNIARQIIDVQQPSITADGVSVSSRSLASGNPDKPGYVHAGDTVRLAVVFDEAVTVSGTPKLNLQVGANTRSASYKTLSTDGKTAYFDYVLTAADTATDGISIPANALQLPTGARITDLAGNAAKVDSSVVALNPAYKVDNSAPTLTEVKVSEMTADNGSGIYKAGSVITVQAKFSEPVDINTTGGAPRIKLTIGGDERTAAYVDRVPGDAPDVLKFSYTVLSGDNAPAGVAIPASPLVLNGASITDVSGNRAVLTLGGVQPNASFKIDTTAPTVTAVAIESASVSGTEGNYRAGDVITAVVTFSEEVKLAPNAQASLNLMVGGDSRTATLVTPTANAASNTLRFSYTLQSADADSNGISIAPNSLALAGVTDKAGNAAAPAHVAVADNPLFKVDNAAPTILSFSTTTPDGTYNIGKVINLRATASEELRPGAKITVTLDNGDTAVLTRDASNRTLLEGSYTVVGGKPSTNDLTVTSFTQAAKDLAGNDLLTTMPAAGKNLGDNRAIVLDAMMPPQPTMFRLDAASDGGASPNDGLISEVLPTFHFDGLVRGATVTVTGTFKGVTQTLLQFTASATAQDQKLTTPLTDGVYTDISVIQTSPSGNASQPRLLGNVTTPGSLELSTAAPGVASQLVFDIDQDLQTEASLETGAPANAPRDFITLIRTPKFNFQGGNDGEVAVLFRDTNGNNMVDAGEQVLGRQIIGVTNATNYRLQPGTSGNGLNGHYVEVAAENALGNGPYTDIKLALQSKYGTYGTAVPMARGATSGSGAGGITVINNKPVPDITGVTTNATAGESSAATMSFNVRGGQTGARIIIKADRLDDNGTLIAAQQEIGRGVPDGNGVLTLQVGQFNGSYGNFKATQDYAGRISNVAVTTVTNTGPQPLGTITWDHLPISVTASTDLAANSRPGTPFTVKFDFSKAPNGFAQDDIAVTGSGVLSAFAPVLGSNNKRYSATFTPTDATVTRATFQVKDGSYTEPNNQSGAASNKLELVFNRAGAVAVSGASADGKPQLGDTLTATVSDPDGVKSDVPVAYVWKAGGVAIVGATGASLRLTDAQMGKAISVEARYTDNLGLAEVSSSASTPNVTGPNAPGVLKFTVNGQETSVVRLGDNVTAVLSDGDGFDPARVTYSWRGERLARPLKGADNATGSTFQIAQDEDVHSFGTTQILVQAEYTDLHGTSERVSGYAYLKYPQRPGTVVFDALNPPNTPYRSGDELHAIVKDDNGTGNGGVTYTWYANDTVIPGQTGSHLQLIDAYRGKAIKVSVSYTDGEGLLETPTSQAIRVEQPNNNAPVGAVTLAGSGELGTTVTASNTITDADGMPGQITYKWFASGDAATKGDLITAPVFVNNDSSKLLITSDLVGKSLKAEANYTDGQGTDEKVLAATAKTAGWMTSVTLGNLSYAQFEAQPQVVSGAKLISRHPTSNVFILDVNGDGQITAADATTYITSLDANGSISFTTEAGRGKATLLAANSPLWATLLPQPAEWGPANGVFGLPARNGQPAVTGGDFWTSTAGTAADSHQVWSKSGAADGTPGAYEQSNASYMNDPNRLHFNVFQVSVLPA</sequence>
<dbReference type="Proteomes" id="UP000000329">
    <property type="component" value="Chromosome"/>
</dbReference>
<evidence type="ECO:0000313" key="4">
    <source>
        <dbReference type="EMBL" id="ADJ64531.1"/>
    </source>
</evidence>
<name>D8J0H5_HERSS</name>
<dbReference type="InterPro" id="IPR044048">
    <property type="entry name" value="Big_12"/>
</dbReference>
<feature type="compositionally biased region" description="Low complexity" evidence="1">
    <location>
        <begin position="118"/>
        <end position="141"/>
    </location>
</feature>
<evidence type="ECO:0000259" key="2">
    <source>
        <dbReference type="Pfam" id="PF19077"/>
    </source>
</evidence>
<dbReference type="Pfam" id="PF19077">
    <property type="entry name" value="Big_13"/>
    <property type="match status" value="1"/>
</dbReference>
<feature type="compositionally biased region" description="Basic and acidic residues" evidence="1">
    <location>
        <begin position="95"/>
        <end position="113"/>
    </location>
</feature>
<dbReference type="InterPro" id="IPR013783">
    <property type="entry name" value="Ig-like_fold"/>
</dbReference>
<dbReference type="STRING" id="757424.Hsero_3043"/>
<reference evidence="4 5" key="1">
    <citation type="submission" date="2010-04" db="EMBL/GenBank/DDBJ databases">
        <title>The genome of Herbaspirillum seropedicae SmR1, an endophytic, nitrogen-fixing, plant-growth promoting beta-Proteobacteria.</title>
        <authorList>
            <person name="Pedrosa F.O."/>
            <person name="Monteiro R.A."/>
            <person name="Wassem R."/>
            <person name="Cruz L.M."/>
            <person name="Ayub R.A."/>
            <person name="Colauto N.B."/>
            <person name="Fernandez M.A."/>
            <person name="Fungaro M.H.P."/>
            <person name="Grisard E.C."/>
            <person name="Hungria M."/>
            <person name="Madeira H.M.F."/>
            <person name="Nodari R.O."/>
            <person name="Osaku C.A."/>
            <person name="Petzl-Erler M.L."/>
            <person name="Terenzi H."/>
            <person name="Vieira L.G.E."/>
            <person name="Almeida M.I.M."/>
            <person name="Alves L.R."/>
            <person name="Arantes O.M.N."/>
            <person name="Balsanelli E."/>
            <person name="Barcellos F.G."/>
            <person name="Baura V.A."/>
            <person name="Binde D.R."/>
            <person name="Campo R.J."/>
            <person name="Chubatsu L.S."/>
            <person name="Chueire L.M.O."/>
            <person name="Ciferri R.R."/>
            <person name="Correa L.C."/>
            <person name="da Conceicao Silva J.L."/>
            <person name="Dabul A.N.G."/>
            <person name="Dambros B.P."/>
            <person name="Faoro H."/>
            <person name="Favetti A."/>
            <person name="Friedermann G."/>
            <person name="Furlaneto M.C."/>
            <person name="Gasques L.S."/>
            <person name="Gimenes C.C.T."/>
            <person name="Gioppo N.M.R."/>
            <person name="Glienke-Blanco C."/>
            <person name="Godoy L.P."/>
            <person name="Guerra M.P."/>
            <person name="Karp S."/>
            <person name="Kava-Cordeiro V."/>
            <person name="Margarido V.P."/>
            <person name="Mathioni S.M."/>
            <person name="Menck-Soares M.A."/>
            <person name="Murace N.K."/>
            <person name="Nicolas M.F."/>
            <person name="Oliveira C.E.C."/>
            <person name="Pagnan N.A.B."/>
            <person name="Pamphile J.A."/>
            <person name="Patussi E.V."/>
            <person name="Pereira L.F.P."/>
            <person name="Pereira-Ferrari L."/>
            <person name="Pinto F.G.S."/>
            <person name="Precoma C."/>
            <person name="Prioli A.J."/>
            <person name="Prioli S.M.A.P."/>
            <person name="Raittz R.T."/>
            <person name="Ramos H.J.O."/>
            <person name="Ribeiro E.M.S.F."/>
            <person name="Rigo L.U."/>
            <person name="Rocha C.L.M.S.C."/>
            <person name="Rocha S.N."/>
            <person name="Santos K."/>
            <person name="Satori D."/>
            <person name="Silva A.G."/>
            <person name="Simao R.C.G."/>
            <person name="Soares M.A.M."/>
            <person name="Souza E.M."/>
            <person name="Steffens M.B.R."/>
            <person name="Steindel M."/>
            <person name="Tadra-Sfeir M.Z."/>
            <person name="Takahashi E.K."/>
            <person name="Torres R.A."/>
            <person name="Valle J.S."/>
            <person name="Vernal J.I."/>
            <person name="Vilas-Boas L.A."/>
            <person name="Watanabe M.A.E."/>
            <person name="Weiss V.A."/>
            <person name="Yates M.A."/>
            <person name="Souza E.M."/>
        </authorList>
    </citation>
    <scope>NUCLEOTIDE SEQUENCE [LARGE SCALE GENOMIC DNA]</scope>
    <source>
        <strain evidence="4 5">SmR1</strain>
    </source>
</reference>
<evidence type="ECO:0000259" key="3">
    <source>
        <dbReference type="Pfam" id="PF19078"/>
    </source>
</evidence>